<evidence type="ECO:0000259" key="4">
    <source>
        <dbReference type="Pfam" id="PF03389"/>
    </source>
</evidence>
<organism evidence="5 6">
    <name type="scientific">Aureimonas phyllosphaerae</name>
    <dbReference type="NCBI Taxonomy" id="1166078"/>
    <lineage>
        <taxon>Bacteria</taxon>
        <taxon>Pseudomonadati</taxon>
        <taxon>Pseudomonadota</taxon>
        <taxon>Alphaproteobacteria</taxon>
        <taxon>Hyphomicrobiales</taxon>
        <taxon>Aurantimonadaceae</taxon>
        <taxon>Aureimonas</taxon>
    </lineage>
</organism>
<dbReference type="OrthoDB" id="1826980at2"/>
<name>A0A7W6BU31_9HYPH</name>
<gene>
    <name evidence="5" type="ORF">GGR05_004218</name>
</gene>
<sequence length="499" mass="55972">MAIFHLHVKNISRGGRGRDGARPRSALAAAAYRAGESLWNEAEEKETKFGGRRDVVHAEIRVPEGAPAWMRTRASLWNGAEAAEKRKDARLAKEIEFALPRELTRDTWLRITREIADAYVSKGLVVDLAIHEDGRGHNPHAHLMLTTREITPDGFGPKLRWMDTDTFVNQARAQWERIANASLASAGLSPIDARSHAVRDLQEQPGQHRGPNAEERRDNRETAAMMRTQSMLTDMITRLDDRLHAYEIDAALGRQTDKLRAEFGELKLEMQALMDQLVDTLVDAGILKRDAAAAYLAMQRRVMDHEDYTRARQNALGIEFYSGEPRYTPTRADQRTLEAYERSVQQEEWDALDRSYAAEAGYGSPSTAPNGIPAGDPVPDPDGNPISPSERDEAEDRMLADQQRPVRDLPADKLPDGVEREAARAELDRINAVPVPAAHAYGYRLPSPGERLSLDQIRAAVKAPRTHPEEDRIVARTAWDDPERAPPNPDDEREDRPRA</sequence>
<comment type="similarity">
    <text evidence="1">Belongs to the MobA/MobL family.</text>
</comment>
<feature type="compositionally biased region" description="Basic and acidic residues" evidence="3">
    <location>
        <begin position="389"/>
        <end position="419"/>
    </location>
</feature>
<feature type="region of interest" description="Disordered" evidence="3">
    <location>
        <begin position="360"/>
        <end position="419"/>
    </location>
</feature>
<reference evidence="5 6" key="1">
    <citation type="submission" date="2020-08" db="EMBL/GenBank/DDBJ databases">
        <title>Genomic Encyclopedia of Type Strains, Phase IV (KMG-IV): sequencing the most valuable type-strain genomes for metagenomic binning, comparative biology and taxonomic classification.</title>
        <authorList>
            <person name="Goeker M."/>
        </authorList>
    </citation>
    <scope>NUCLEOTIDE SEQUENCE [LARGE SCALE GENOMIC DNA]</scope>
    <source>
        <strain evidence="5 6">DSM 25024</strain>
    </source>
</reference>
<feature type="region of interest" description="Disordered" evidence="3">
    <location>
        <begin position="461"/>
        <end position="499"/>
    </location>
</feature>
<comment type="caution">
    <text evidence="5">The sequence shown here is derived from an EMBL/GenBank/DDBJ whole genome shotgun (WGS) entry which is preliminary data.</text>
</comment>
<feature type="domain" description="MobA/MobL protein" evidence="4">
    <location>
        <begin position="24"/>
        <end position="215"/>
    </location>
</feature>
<protein>
    <recommendedName>
        <fullName evidence="4">MobA/MobL protein domain-containing protein</fullName>
    </recommendedName>
</protein>
<dbReference type="Pfam" id="PF03389">
    <property type="entry name" value="MobA_MobL"/>
    <property type="match status" value="1"/>
</dbReference>
<feature type="region of interest" description="Disordered" evidence="3">
    <location>
        <begin position="197"/>
        <end position="219"/>
    </location>
</feature>
<dbReference type="EMBL" id="JACIDO010000016">
    <property type="protein sequence ID" value="MBB3938048.1"/>
    <property type="molecule type" value="Genomic_DNA"/>
</dbReference>
<dbReference type="InterPro" id="IPR005053">
    <property type="entry name" value="MobA_MobL"/>
</dbReference>
<evidence type="ECO:0000313" key="5">
    <source>
        <dbReference type="EMBL" id="MBB3938048.1"/>
    </source>
</evidence>
<evidence type="ECO:0000256" key="1">
    <source>
        <dbReference type="ARBA" id="ARBA00010873"/>
    </source>
</evidence>
<evidence type="ECO:0000313" key="6">
    <source>
        <dbReference type="Proteomes" id="UP000531216"/>
    </source>
</evidence>
<dbReference type="Gene3D" id="3.30.930.30">
    <property type="match status" value="1"/>
</dbReference>
<evidence type="ECO:0000256" key="3">
    <source>
        <dbReference type="SAM" id="MobiDB-lite"/>
    </source>
</evidence>
<dbReference type="Proteomes" id="UP000531216">
    <property type="component" value="Unassembled WGS sequence"/>
</dbReference>
<keyword evidence="6" id="KW-1185">Reference proteome</keyword>
<evidence type="ECO:0000256" key="2">
    <source>
        <dbReference type="ARBA" id="ARBA00022971"/>
    </source>
</evidence>
<dbReference type="RefSeq" id="WP_090966249.1">
    <property type="nucleotide sequence ID" value="NZ_FOOA01000026.1"/>
</dbReference>
<keyword evidence="2" id="KW-0184">Conjugation</keyword>
<proteinExistence type="inferred from homology"/>
<dbReference type="AlphaFoldDB" id="A0A7W6BU31"/>
<accession>A0A7W6BU31</accession>
<feature type="compositionally biased region" description="Basic and acidic residues" evidence="3">
    <location>
        <begin position="466"/>
        <end position="484"/>
    </location>
</feature>